<dbReference type="InterPro" id="IPR001254">
    <property type="entry name" value="Trypsin_dom"/>
</dbReference>
<dbReference type="Proteomes" id="UP000479190">
    <property type="component" value="Unassembled WGS sequence"/>
</dbReference>
<evidence type="ECO:0000313" key="11">
    <source>
        <dbReference type="Proteomes" id="UP000479190"/>
    </source>
</evidence>
<dbReference type="InterPro" id="IPR043504">
    <property type="entry name" value="Peptidase_S1_PA_chymotrypsin"/>
</dbReference>
<dbReference type="GO" id="GO:0005615">
    <property type="term" value="C:extracellular space"/>
    <property type="evidence" value="ECO:0007669"/>
    <property type="project" value="TreeGrafter"/>
</dbReference>
<keyword evidence="11" id="KW-1185">Reference proteome</keyword>
<dbReference type="GO" id="GO:0006508">
    <property type="term" value="P:proteolysis"/>
    <property type="evidence" value="ECO:0007669"/>
    <property type="project" value="UniProtKB-KW"/>
</dbReference>
<gene>
    <name evidence="10" type="ORF">TBRA_LOCUS11046</name>
</gene>
<dbReference type="OrthoDB" id="10051896at2759"/>
<accession>A0A6H5IPC1</accession>
<keyword evidence="7" id="KW-1015">Disulfide bond</keyword>
<dbReference type="FunFam" id="2.40.10.10:FF:000068">
    <property type="entry name" value="transmembrane protease serine 2"/>
    <property type="match status" value="1"/>
</dbReference>
<dbReference type="PRINTS" id="PR00722">
    <property type="entry name" value="CHYMOTRYPSIN"/>
</dbReference>
<dbReference type="PROSITE" id="PS00134">
    <property type="entry name" value="TRYPSIN_HIS"/>
    <property type="match status" value="1"/>
</dbReference>
<feature type="domain" description="Peptidase S1" evidence="9">
    <location>
        <begin position="18"/>
        <end position="236"/>
    </location>
</feature>
<name>A0A6H5IPC1_9HYME</name>
<dbReference type="FunFam" id="2.40.10.10:FF:000054">
    <property type="entry name" value="Complement C1r subcomponent"/>
    <property type="match status" value="1"/>
</dbReference>
<dbReference type="InterPro" id="IPR009003">
    <property type="entry name" value="Peptidase_S1_PA"/>
</dbReference>
<dbReference type="PANTHER" id="PTHR24264:SF65">
    <property type="entry name" value="SRCR DOMAIN-CONTAINING PROTEIN"/>
    <property type="match status" value="1"/>
</dbReference>
<dbReference type="InterPro" id="IPR018114">
    <property type="entry name" value="TRYPSIN_HIS"/>
</dbReference>
<evidence type="ECO:0000256" key="3">
    <source>
        <dbReference type="ARBA" id="ARBA00022670"/>
    </source>
</evidence>
<dbReference type="SMART" id="SM00020">
    <property type="entry name" value="Tryp_SPc"/>
    <property type="match status" value="1"/>
</dbReference>
<keyword evidence="4" id="KW-0732">Signal</keyword>
<proteinExistence type="predicted"/>
<evidence type="ECO:0000256" key="7">
    <source>
        <dbReference type="ARBA" id="ARBA00023157"/>
    </source>
</evidence>
<organism evidence="10 11">
    <name type="scientific">Trichogramma brassicae</name>
    <dbReference type="NCBI Taxonomy" id="86971"/>
    <lineage>
        <taxon>Eukaryota</taxon>
        <taxon>Metazoa</taxon>
        <taxon>Ecdysozoa</taxon>
        <taxon>Arthropoda</taxon>
        <taxon>Hexapoda</taxon>
        <taxon>Insecta</taxon>
        <taxon>Pterygota</taxon>
        <taxon>Neoptera</taxon>
        <taxon>Endopterygota</taxon>
        <taxon>Hymenoptera</taxon>
        <taxon>Apocrita</taxon>
        <taxon>Proctotrupomorpha</taxon>
        <taxon>Chalcidoidea</taxon>
        <taxon>Trichogrammatidae</taxon>
        <taxon>Trichogramma</taxon>
    </lineage>
</organism>
<evidence type="ECO:0000256" key="1">
    <source>
        <dbReference type="ARBA" id="ARBA00004613"/>
    </source>
</evidence>
<evidence type="ECO:0000256" key="2">
    <source>
        <dbReference type="ARBA" id="ARBA00022525"/>
    </source>
</evidence>
<protein>
    <recommendedName>
        <fullName evidence="9">Peptidase S1 domain-containing protein</fullName>
    </recommendedName>
</protein>
<dbReference type="Pfam" id="PF00089">
    <property type="entry name" value="Trypsin"/>
    <property type="match status" value="1"/>
</dbReference>
<dbReference type="PROSITE" id="PS50240">
    <property type="entry name" value="TRYPSIN_DOM"/>
    <property type="match status" value="1"/>
</dbReference>
<keyword evidence="8" id="KW-0325">Glycoprotein</keyword>
<dbReference type="Gene3D" id="2.40.10.10">
    <property type="entry name" value="Trypsin-like serine proteases"/>
    <property type="match status" value="1"/>
</dbReference>
<reference evidence="10 11" key="1">
    <citation type="submission" date="2020-02" db="EMBL/GenBank/DDBJ databases">
        <authorList>
            <person name="Ferguson B K."/>
        </authorList>
    </citation>
    <scope>NUCLEOTIDE SEQUENCE [LARGE SCALE GENOMIC DNA]</scope>
</reference>
<dbReference type="AlphaFoldDB" id="A0A6H5IPC1"/>
<dbReference type="EMBL" id="CADCXV010000950">
    <property type="protein sequence ID" value="CAB0039298.1"/>
    <property type="molecule type" value="Genomic_DNA"/>
</dbReference>
<keyword evidence="3" id="KW-0645">Protease</keyword>
<evidence type="ECO:0000256" key="4">
    <source>
        <dbReference type="ARBA" id="ARBA00022729"/>
    </source>
</evidence>
<dbReference type="CDD" id="cd00190">
    <property type="entry name" value="Tryp_SPc"/>
    <property type="match status" value="1"/>
</dbReference>
<dbReference type="PANTHER" id="PTHR24264">
    <property type="entry name" value="TRYPSIN-RELATED"/>
    <property type="match status" value="1"/>
</dbReference>
<dbReference type="InterPro" id="IPR050127">
    <property type="entry name" value="Serine_Proteases_S1"/>
</dbReference>
<dbReference type="InterPro" id="IPR001314">
    <property type="entry name" value="Peptidase_S1A"/>
</dbReference>
<sequence>MVDAKVFLDESDMMKGRITGGDYAPITQAPYQAQIVQQGQTICGAAIISAEWLVSAAHCFGDTYGIYVITGSTFRGRGGRRHLIDRVIIHRNYDEVTNDHDICLVKLSTPIKFNEYQRAVPISKTPPKPGDTMIISGYGKVAVSIQKLLHGHIADVPIVDQATCAKRYINDPITNNMFCAGRGGNDACQGDSGGPGVIDDKLVGIVSSGMDCGSTFYPGIYTRVHRYAGWIQQHTGVAPKS</sequence>
<dbReference type="SUPFAM" id="SSF50494">
    <property type="entry name" value="Trypsin-like serine proteases"/>
    <property type="match status" value="1"/>
</dbReference>
<evidence type="ECO:0000256" key="5">
    <source>
        <dbReference type="ARBA" id="ARBA00022801"/>
    </source>
</evidence>
<dbReference type="GO" id="GO:0004252">
    <property type="term" value="F:serine-type endopeptidase activity"/>
    <property type="evidence" value="ECO:0007669"/>
    <property type="project" value="InterPro"/>
</dbReference>
<keyword evidence="6" id="KW-0720">Serine protease</keyword>
<comment type="subcellular location">
    <subcellularLocation>
        <location evidence="1">Secreted</location>
    </subcellularLocation>
</comment>
<evidence type="ECO:0000256" key="6">
    <source>
        <dbReference type="ARBA" id="ARBA00022825"/>
    </source>
</evidence>
<keyword evidence="2" id="KW-0964">Secreted</keyword>
<evidence type="ECO:0000259" key="9">
    <source>
        <dbReference type="PROSITE" id="PS50240"/>
    </source>
</evidence>
<evidence type="ECO:0000313" key="10">
    <source>
        <dbReference type="EMBL" id="CAB0039298.1"/>
    </source>
</evidence>
<evidence type="ECO:0000256" key="8">
    <source>
        <dbReference type="ARBA" id="ARBA00023180"/>
    </source>
</evidence>
<keyword evidence="5" id="KW-0378">Hydrolase</keyword>